<proteinExistence type="predicted"/>
<reference evidence="2 3" key="1">
    <citation type="submission" date="2020-10" db="EMBL/GenBank/DDBJ databases">
        <title>Sequencing the genomes of 1000 actinobacteria strains.</title>
        <authorList>
            <person name="Klenk H.-P."/>
        </authorList>
    </citation>
    <scope>NUCLEOTIDE SEQUENCE [LARGE SCALE GENOMIC DNA]</scope>
    <source>
        <strain evidence="2 3">DSM 41803</strain>
    </source>
</reference>
<dbReference type="AlphaFoldDB" id="A0A8I0TWA8"/>
<dbReference type="Proteomes" id="UP000629287">
    <property type="component" value="Unassembled WGS sequence"/>
</dbReference>
<keyword evidence="2" id="KW-0456">Lyase</keyword>
<dbReference type="RefSeq" id="WP_225967007.1">
    <property type="nucleotide sequence ID" value="NZ_JADBGF010000001.1"/>
</dbReference>
<sequence length="58" mass="6241">MEPIEIEAKTLIQKSKTPSNDYVINPYTGCVLGCAYCFAGFAGRQFGRSSRSGATTCT</sequence>
<comment type="caution">
    <text evidence="2">The sequence shown here is derived from an EMBL/GenBank/DDBJ whole genome shotgun (WGS) entry which is preliminary data.</text>
</comment>
<gene>
    <name evidence="2" type="ORF">H4687_008926</name>
</gene>
<feature type="transmembrane region" description="Helical" evidence="1">
    <location>
        <begin position="24"/>
        <end position="42"/>
    </location>
</feature>
<keyword evidence="1" id="KW-0472">Membrane</keyword>
<dbReference type="GeneID" id="86833819"/>
<dbReference type="EMBL" id="JADBGF010000001">
    <property type="protein sequence ID" value="MBE1602797.1"/>
    <property type="molecule type" value="Genomic_DNA"/>
</dbReference>
<keyword evidence="1" id="KW-0812">Transmembrane</keyword>
<dbReference type="GO" id="GO:0016829">
    <property type="term" value="F:lyase activity"/>
    <property type="evidence" value="ECO:0007669"/>
    <property type="project" value="UniProtKB-KW"/>
</dbReference>
<organism evidence="2 3">
    <name type="scientific">Streptomyces stelliscabiei</name>
    <dbReference type="NCBI Taxonomy" id="146820"/>
    <lineage>
        <taxon>Bacteria</taxon>
        <taxon>Bacillati</taxon>
        <taxon>Actinomycetota</taxon>
        <taxon>Actinomycetes</taxon>
        <taxon>Kitasatosporales</taxon>
        <taxon>Streptomycetaceae</taxon>
        <taxon>Streptomyces</taxon>
    </lineage>
</organism>
<evidence type="ECO:0000256" key="1">
    <source>
        <dbReference type="SAM" id="Phobius"/>
    </source>
</evidence>
<name>A0A8I0TWA8_9ACTN</name>
<protein>
    <submittedName>
        <fullName evidence="2">DNA repair photolyase</fullName>
    </submittedName>
</protein>
<keyword evidence="1" id="KW-1133">Transmembrane helix</keyword>
<evidence type="ECO:0000313" key="3">
    <source>
        <dbReference type="Proteomes" id="UP000629287"/>
    </source>
</evidence>
<keyword evidence="3" id="KW-1185">Reference proteome</keyword>
<accession>A0A8I0TWA8</accession>
<evidence type="ECO:0000313" key="2">
    <source>
        <dbReference type="EMBL" id="MBE1602797.1"/>
    </source>
</evidence>